<evidence type="ECO:0000313" key="3">
    <source>
        <dbReference type="Proteomes" id="UP000056502"/>
    </source>
</evidence>
<accession>A0A0M4MSS0</accession>
<dbReference type="Proteomes" id="UP000056502">
    <property type="component" value="Chromosome I"/>
</dbReference>
<reference evidence="2 3" key="1">
    <citation type="journal article" date="2015" name="Genome Announc.">
        <title>Whole-Genome Sequence of Leptospira interrogans Serovar Hardjo Subtype Hardjoprajitno Strain Norma, Isolated from Cattle in a Leptospirosis Outbreak in Brazil.</title>
        <authorList>
            <person name="Cosate M.R."/>
            <person name="Soares S.C."/>
            <person name="Mendes T.A."/>
            <person name="Raittz R.T."/>
            <person name="Moreira E.C."/>
            <person name="Leite R."/>
            <person name="Fernandes G.R."/>
            <person name="Haddad J.P."/>
            <person name="Ortega J.M."/>
        </authorList>
    </citation>
    <scope>NUCLEOTIDE SEQUENCE [LARGE SCALE GENOMIC DNA]</scope>
    <source>
        <strain evidence="2 3">Norma</strain>
    </source>
</reference>
<gene>
    <name evidence="2" type="ORF">G436_1462</name>
</gene>
<organism evidence="2">
    <name type="scientific">Leptospira interrogans serovar Hardjo str. Norma</name>
    <dbReference type="NCBI Taxonomy" id="1279460"/>
    <lineage>
        <taxon>Bacteria</taxon>
        <taxon>Pseudomonadati</taxon>
        <taxon>Spirochaetota</taxon>
        <taxon>Spirochaetia</taxon>
        <taxon>Leptospirales</taxon>
        <taxon>Leptospiraceae</taxon>
        <taxon>Leptospira</taxon>
    </lineage>
</organism>
<keyword evidence="1" id="KW-0812">Transmembrane</keyword>
<dbReference type="EMBL" id="CP012603">
    <property type="protein sequence ID" value="ALE38658.1"/>
    <property type="molecule type" value="Genomic_DNA"/>
</dbReference>
<keyword evidence="1" id="KW-1133">Transmembrane helix</keyword>
<feature type="transmembrane region" description="Helical" evidence="1">
    <location>
        <begin position="20"/>
        <end position="38"/>
    </location>
</feature>
<evidence type="ECO:0000313" key="2">
    <source>
        <dbReference type="EMBL" id="ALE38658.1"/>
    </source>
</evidence>
<keyword evidence="1" id="KW-0472">Membrane</keyword>
<sequence>MEDLELCKSSHILQFFLKKISFYQVGFFTVLFTLSGISNAF</sequence>
<proteinExistence type="predicted"/>
<name>A0A0M4MSS0_LEPIR</name>
<dbReference type="AlphaFoldDB" id="A0A0M4MSS0"/>
<evidence type="ECO:0000256" key="1">
    <source>
        <dbReference type="SAM" id="Phobius"/>
    </source>
</evidence>
<protein>
    <submittedName>
        <fullName evidence="2">Uncharacterized protein</fullName>
    </submittedName>
</protein>
<dbReference type="PATRIC" id="fig|1279460.3.peg.1475"/>